<feature type="signal peptide" evidence="1">
    <location>
        <begin position="1"/>
        <end position="26"/>
    </location>
</feature>
<name>A0A9D2PNP7_9FIRM</name>
<dbReference type="NCBIfam" id="TIGR04088">
    <property type="entry name" value="cognate_SipW"/>
    <property type="match status" value="1"/>
</dbReference>
<protein>
    <submittedName>
        <fullName evidence="2">M73 family metallopeptidase</fullName>
    </submittedName>
</protein>
<dbReference type="InterPro" id="IPR022121">
    <property type="entry name" value="Peptidase_M73_camelysin"/>
</dbReference>
<gene>
    <name evidence="2" type="ORF">H9753_12350</name>
</gene>
<evidence type="ECO:0000256" key="1">
    <source>
        <dbReference type="SAM" id="SignalP"/>
    </source>
</evidence>
<reference evidence="2" key="1">
    <citation type="journal article" date="2021" name="PeerJ">
        <title>Extensive microbial diversity within the chicken gut microbiome revealed by metagenomics and culture.</title>
        <authorList>
            <person name="Gilroy R."/>
            <person name="Ravi A."/>
            <person name="Getino M."/>
            <person name="Pursley I."/>
            <person name="Horton D.L."/>
            <person name="Alikhan N.F."/>
            <person name="Baker D."/>
            <person name="Gharbi K."/>
            <person name="Hall N."/>
            <person name="Watson M."/>
            <person name="Adriaenssens E.M."/>
            <person name="Foster-Nyarko E."/>
            <person name="Jarju S."/>
            <person name="Secka A."/>
            <person name="Antonio M."/>
            <person name="Oren A."/>
            <person name="Chaudhuri R.R."/>
            <person name="La Ragione R."/>
            <person name="Hildebrand F."/>
            <person name="Pallen M.J."/>
        </authorList>
    </citation>
    <scope>NUCLEOTIDE SEQUENCE</scope>
    <source>
        <strain evidence="2">ChiBcec2-3848</strain>
    </source>
</reference>
<dbReference type="Proteomes" id="UP000823886">
    <property type="component" value="Unassembled WGS sequence"/>
</dbReference>
<sequence>MKNKKLLTAAASTALVAVVGIGATLAYFTDSDETTNIVTMGHVDITLTEEEEAYPGEGLVFNDVMPGDVLDKTPIVTLEEDSQDAYIRMKMDIQATSGNITAEDLDELSQGLMEDITGTDTGWYLGGDGYYYYNAILSAGDQVTFFDTVTIPGSWKNNTADGTFTIQLTAEAIQAANITPETTAAGMISAWPAAEIEQYQNQSQN</sequence>
<dbReference type="AlphaFoldDB" id="A0A9D2PNP7"/>
<dbReference type="Pfam" id="PF12389">
    <property type="entry name" value="Peptidase_M73"/>
    <property type="match status" value="1"/>
</dbReference>
<accession>A0A9D2PNP7</accession>
<evidence type="ECO:0000313" key="3">
    <source>
        <dbReference type="Proteomes" id="UP000823886"/>
    </source>
</evidence>
<proteinExistence type="predicted"/>
<feature type="chain" id="PRO_5038846740" evidence="1">
    <location>
        <begin position="27"/>
        <end position="205"/>
    </location>
</feature>
<evidence type="ECO:0000313" key="2">
    <source>
        <dbReference type="EMBL" id="HJC64387.1"/>
    </source>
</evidence>
<comment type="caution">
    <text evidence="2">The sequence shown here is derived from an EMBL/GenBank/DDBJ whole genome shotgun (WGS) entry which is preliminary data.</text>
</comment>
<organism evidence="2 3">
    <name type="scientific">Candidatus Blautia merdavium</name>
    <dbReference type="NCBI Taxonomy" id="2838494"/>
    <lineage>
        <taxon>Bacteria</taxon>
        <taxon>Bacillati</taxon>
        <taxon>Bacillota</taxon>
        <taxon>Clostridia</taxon>
        <taxon>Lachnospirales</taxon>
        <taxon>Lachnospiraceae</taxon>
        <taxon>Blautia</taxon>
    </lineage>
</organism>
<reference evidence="2" key="2">
    <citation type="submission" date="2021-04" db="EMBL/GenBank/DDBJ databases">
        <authorList>
            <person name="Gilroy R."/>
        </authorList>
    </citation>
    <scope>NUCLEOTIDE SEQUENCE</scope>
    <source>
        <strain evidence="2">ChiBcec2-3848</strain>
    </source>
</reference>
<keyword evidence="1" id="KW-0732">Signal</keyword>
<dbReference type="InterPro" id="IPR023833">
    <property type="entry name" value="Signal_pept_SipW-depend-type"/>
</dbReference>
<dbReference type="EMBL" id="DWVZ01000164">
    <property type="protein sequence ID" value="HJC64387.1"/>
    <property type="molecule type" value="Genomic_DNA"/>
</dbReference>